<dbReference type="AlphaFoldDB" id="A0A9W4SKU4"/>
<comment type="caution">
    <text evidence="2">The sequence shown here is derived from an EMBL/GenBank/DDBJ whole genome shotgun (WGS) entry which is preliminary data.</text>
</comment>
<keyword evidence="3" id="KW-1185">Reference proteome</keyword>
<evidence type="ECO:0000259" key="1">
    <source>
        <dbReference type="PROSITE" id="PS50056"/>
    </source>
</evidence>
<dbReference type="SUPFAM" id="SSF52799">
    <property type="entry name" value="(Phosphotyrosine protein) phosphatases II"/>
    <property type="match status" value="1"/>
</dbReference>
<sequence length="540" mass="62910">MGILDNQLTIQLNIKNNLGQNIVGILERKSSNDTFGTKLGVICHGFTGHKDYLFQEKLSKELPFDNFRFDFRGSGKSDGITNPFKFQEGVEDIDTVVKYLESEFGYKLYAAIGHSKGSISILLYACYVNRSIPHIINISARFYFPAILSKLEKSTVDLLMEQGYFYWEDKIRGVITKVTLEEFYFDMSFVSNMPETTSVLTCHGIADEIVPVKDAAYYANLIPNHILKLIPRADHNYNHQHETLIITIKKYFSDDFQYMKFNDKYLYRIPRYIFVVGVKNFRDLGGYECNLGEQNNRIQQFVRERFVFRCGNLTSITNHGIATLRKLNIQKIFDLRSNPEVNKMGIKYIEGIIRVHVPVFKEEDYSPEKLFERWNLYLNGVEGYSQAYMTILEEGKMAYYEIFKHILEHQTQPFIVHCTAGKDRTGVFAMLLLKLLGVNDNIISREYEMTQIVKDPQKIDFVIKTMDNKYDENGIKEMLNAKYESMILFLRKFQNHYKTVNNYLLQCGFTKEDIEIIKNNLVFSNNVQSFKSNNLIRSSL</sequence>
<dbReference type="GO" id="GO:0004721">
    <property type="term" value="F:phosphoprotein phosphatase activity"/>
    <property type="evidence" value="ECO:0007669"/>
    <property type="project" value="InterPro"/>
</dbReference>
<dbReference type="InterPro" id="IPR016130">
    <property type="entry name" value="Tyr_Pase_AS"/>
</dbReference>
<dbReference type="Gene3D" id="3.40.50.1820">
    <property type="entry name" value="alpha/beta hydrolase"/>
    <property type="match status" value="1"/>
</dbReference>
<protein>
    <submittedName>
        <fullName evidence="2">18271_t:CDS:1</fullName>
    </submittedName>
</protein>
<dbReference type="PROSITE" id="PS50056">
    <property type="entry name" value="TYR_PHOSPHATASE_2"/>
    <property type="match status" value="1"/>
</dbReference>
<dbReference type="Gene3D" id="3.90.190.10">
    <property type="entry name" value="Protein tyrosine phosphatase superfamily"/>
    <property type="match status" value="1"/>
</dbReference>
<dbReference type="OrthoDB" id="9988524at2759"/>
<dbReference type="PROSITE" id="PS00383">
    <property type="entry name" value="TYR_PHOSPHATASE_1"/>
    <property type="match status" value="1"/>
</dbReference>
<reference evidence="2" key="1">
    <citation type="submission" date="2022-08" db="EMBL/GenBank/DDBJ databases">
        <authorList>
            <person name="Kallberg Y."/>
            <person name="Tangrot J."/>
            <person name="Rosling A."/>
        </authorList>
    </citation>
    <scope>NUCLEOTIDE SEQUENCE</scope>
    <source>
        <strain evidence="2">Wild A</strain>
    </source>
</reference>
<gene>
    <name evidence="2" type="ORF">FWILDA_LOCUS5880</name>
</gene>
<name>A0A9W4SKU4_9GLOM</name>
<dbReference type="InterPro" id="IPR029021">
    <property type="entry name" value="Prot-tyrosine_phosphatase-like"/>
</dbReference>
<proteinExistence type="predicted"/>
<dbReference type="PANTHER" id="PTHR31126">
    <property type="entry name" value="TYROSINE-PROTEIN PHOSPHATASE"/>
    <property type="match status" value="1"/>
</dbReference>
<dbReference type="EMBL" id="CAMKVN010001011">
    <property type="protein sequence ID" value="CAI2173033.1"/>
    <property type="molecule type" value="Genomic_DNA"/>
</dbReference>
<evidence type="ECO:0000313" key="2">
    <source>
        <dbReference type="EMBL" id="CAI2173033.1"/>
    </source>
</evidence>
<dbReference type="InterPro" id="IPR029058">
    <property type="entry name" value="AB_hydrolase_fold"/>
</dbReference>
<dbReference type="SUPFAM" id="SSF53474">
    <property type="entry name" value="alpha/beta-Hydrolases"/>
    <property type="match status" value="1"/>
</dbReference>
<dbReference type="PANTHER" id="PTHR31126:SF1">
    <property type="entry name" value="TYROSINE SPECIFIC PROTEIN PHOSPHATASES DOMAIN-CONTAINING PROTEIN"/>
    <property type="match status" value="1"/>
</dbReference>
<dbReference type="Pfam" id="PF13350">
    <property type="entry name" value="Y_phosphatase3"/>
    <property type="match status" value="1"/>
</dbReference>
<organism evidence="2 3">
    <name type="scientific">Funneliformis geosporum</name>
    <dbReference type="NCBI Taxonomy" id="1117311"/>
    <lineage>
        <taxon>Eukaryota</taxon>
        <taxon>Fungi</taxon>
        <taxon>Fungi incertae sedis</taxon>
        <taxon>Mucoromycota</taxon>
        <taxon>Glomeromycotina</taxon>
        <taxon>Glomeromycetes</taxon>
        <taxon>Glomerales</taxon>
        <taxon>Glomeraceae</taxon>
        <taxon>Funneliformis</taxon>
    </lineage>
</organism>
<dbReference type="Pfam" id="PF00561">
    <property type="entry name" value="Abhydrolase_1"/>
    <property type="match status" value="1"/>
</dbReference>
<dbReference type="Proteomes" id="UP001153678">
    <property type="component" value="Unassembled WGS sequence"/>
</dbReference>
<evidence type="ECO:0000313" key="3">
    <source>
        <dbReference type="Proteomes" id="UP001153678"/>
    </source>
</evidence>
<feature type="domain" description="Tyrosine specific protein phosphatases" evidence="1">
    <location>
        <begin position="397"/>
        <end position="433"/>
    </location>
</feature>
<dbReference type="InterPro" id="IPR000387">
    <property type="entry name" value="Tyr_Pase_dom"/>
</dbReference>
<dbReference type="InterPro" id="IPR000073">
    <property type="entry name" value="AB_hydrolase_1"/>
</dbReference>
<accession>A0A9W4SKU4</accession>
<dbReference type="InterPro" id="IPR026893">
    <property type="entry name" value="Tyr/Ser_Pase_IphP-type"/>
</dbReference>